<comment type="caution">
    <text evidence="2">The sequence shown here is derived from an EMBL/GenBank/DDBJ whole genome shotgun (WGS) entry which is preliminary data.</text>
</comment>
<evidence type="ECO:0000313" key="3">
    <source>
        <dbReference type="Proteomes" id="UP000641646"/>
    </source>
</evidence>
<name>A0A926VBP2_9CYAN</name>
<protein>
    <recommendedName>
        <fullName evidence="4">Tetratricopeptide repeat protein</fullName>
    </recommendedName>
</protein>
<feature type="repeat" description="TPR" evidence="1">
    <location>
        <begin position="109"/>
        <end position="142"/>
    </location>
</feature>
<accession>A0A926VBP2</accession>
<dbReference type="SUPFAM" id="SSF48452">
    <property type="entry name" value="TPR-like"/>
    <property type="match status" value="1"/>
</dbReference>
<dbReference type="Proteomes" id="UP000641646">
    <property type="component" value="Unassembled WGS sequence"/>
</dbReference>
<dbReference type="RefSeq" id="WP_190461723.1">
    <property type="nucleotide sequence ID" value="NZ_JACJPW010000004.1"/>
</dbReference>
<gene>
    <name evidence="2" type="ORF">H6G03_02450</name>
</gene>
<dbReference type="InterPro" id="IPR011990">
    <property type="entry name" value="TPR-like_helical_dom_sf"/>
</dbReference>
<reference evidence="2" key="1">
    <citation type="journal article" date="2015" name="ISME J.">
        <title>Draft Genome Sequence of Streptomyces incarnatus NRRL8089, which Produces the Nucleoside Antibiotic Sinefungin.</title>
        <authorList>
            <person name="Oshima K."/>
            <person name="Hattori M."/>
            <person name="Shimizu H."/>
            <person name="Fukuda K."/>
            <person name="Nemoto M."/>
            <person name="Inagaki K."/>
            <person name="Tamura T."/>
        </authorList>
    </citation>
    <scope>NUCLEOTIDE SEQUENCE</scope>
    <source>
        <strain evidence="2">FACHB-1375</strain>
    </source>
</reference>
<dbReference type="PROSITE" id="PS50005">
    <property type="entry name" value="TPR"/>
    <property type="match status" value="1"/>
</dbReference>
<evidence type="ECO:0008006" key="4">
    <source>
        <dbReference type="Google" id="ProtNLM"/>
    </source>
</evidence>
<dbReference type="InterPro" id="IPR019734">
    <property type="entry name" value="TPR_rpt"/>
</dbReference>
<keyword evidence="1" id="KW-0802">TPR repeat</keyword>
<proteinExistence type="predicted"/>
<dbReference type="Gene3D" id="1.25.40.10">
    <property type="entry name" value="Tetratricopeptide repeat domain"/>
    <property type="match status" value="1"/>
</dbReference>
<reference evidence="2" key="2">
    <citation type="submission" date="2020-08" db="EMBL/GenBank/DDBJ databases">
        <authorList>
            <person name="Chen M."/>
            <person name="Teng W."/>
            <person name="Zhao L."/>
            <person name="Hu C."/>
            <person name="Zhou Y."/>
            <person name="Han B."/>
            <person name="Song L."/>
            <person name="Shu W."/>
        </authorList>
    </citation>
    <scope>NUCLEOTIDE SEQUENCE</scope>
    <source>
        <strain evidence="2">FACHB-1375</strain>
    </source>
</reference>
<dbReference type="AlphaFoldDB" id="A0A926VBP2"/>
<organism evidence="2 3">
    <name type="scientific">Aerosakkonema funiforme FACHB-1375</name>
    <dbReference type="NCBI Taxonomy" id="2949571"/>
    <lineage>
        <taxon>Bacteria</taxon>
        <taxon>Bacillati</taxon>
        <taxon>Cyanobacteriota</taxon>
        <taxon>Cyanophyceae</taxon>
        <taxon>Oscillatoriophycideae</taxon>
        <taxon>Aerosakkonematales</taxon>
        <taxon>Aerosakkonemataceae</taxon>
        <taxon>Aerosakkonema</taxon>
    </lineage>
</organism>
<evidence type="ECO:0000313" key="2">
    <source>
        <dbReference type="EMBL" id="MBD2179982.1"/>
    </source>
</evidence>
<keyword evidence="3" id="KW-1185">Reference proteome</keyword>
<sequence length="160" mass="18366">MQVTEEKVSWYDVPADIKHLLVLAAENWENSAKSEEYMNQALAKTGNNTDVLVAAYRYFFYKNNQPMALVMATKVVENVKESEKLPDDWSELKPILETRKNEAEIRLYLNAYAASGFVLAKLGEIEKALEVMSRVKEIDDRNEFGAKTIFEILTRPPEED</sequence>
<evidence type="ECO:0000256" key="1">
    <source>
        <dbReference type="PROSITE-ProRule" id="PRU00339"/>
    </source>
</evidence>
<dbReference type="EMBL" id="JACJPW010000004">
    <property type="protein sequence ID" value="MBD2179982.1"/>
    <property type="molecule type" value="Genomic_DNA"/>
</dbReference>